<evidence type="ECO:0000256" key="1">
    <source>
        <dbReference type="SAM" id="MobiDB-lite"/>
    </source>
</evidence>
<evidence type="ECO:0000313" key="3">
    <source>
        <dbReference type="EMBL" id="MFC3674083.1"/>
    </source>
</evidence>
<feature type="compositionally biased region" description="Low complexity" evidence="1">
    <location>
        <begin position="90"/>
        <end position="119"/>
    </location>
</feature>
<reference evidence="4" key="1">
    <citation type="journal article" date="2019" name="Int. J. Syst. Evol. Microbiol.">
        <title>The Global Catalogue of Microorganisms (GCM) 10K type strain sequencing project: providing services to taxonomists for standard genome sequencing and annotation.</title>
        <authorList>
            <consortium name="The Broad Institute Genomics Platform"/>
            <consortium name="The Broad Institute Genome Sequencing Center for Infectious Disease"/>
            <person name="Wu L."/>
            <person name="Ma J."/>
        </authorList>
    </citation>
    <scope>NUCLEOTIDE SEQUENCE [LARGE SCALE GENOMIC DNA]</scope>
    <source>
        <strain evidence="4">KCTC 42182</strain>
    </source>
</reference>
<protein>
    <submittedName>
        <fullName evidence="3">Uncharacterized protein</fullName>
    </submittedName>
</protein>
<sequence>MPVFRKPAGPARRLAAAALLLPLVAAGCAAADPALPELRTTTASPAVSAPDSAFAGYQAFAPDARDPWQQAQTAGDGMAMPMDHGMMDHGAMQPGMNMPMQMPMTMPMAPATPALGRSP</sequence>
<organism evidence="3 4">
    <name type="scientific">Ferrovibrio xuzhouensis</name>
    <dbReference type="NCBI Taxonomy" id="1576914"/>
    <lineage>
        <taxon>Bacteria</taxon>
        <taxon>Pseudomonadati</taxon>
        <taxon>Pseudomonadota</taxon>
        <taxon>Alphaproteobacteria</taxon>
        <taxon>Rhodospirillales</taxon>
        <taxon>Rhodospirillaceae</taxon>
        <taxon>Ferrovibrio</taxon>
    </lineage>
</organism>
<feature type="chain" id="PRO_5045376963" evidence="2">
    <location>
        <begin position="32"/>
        <end position="119"/>
    </location>
</feature>
<name>A0ABV7VD46_9PROT</name>
<keyword evidence="4" id="KW-1185">Reference proteome</keyword>
<dbReference type="EMBL" id="JBHRYJ010000001">
    <property type="protein sequence ID" value="MFC3674083.1"/>
    <property type="molecule type" value="Genomic_DNA"/>
</dbReference>
<proteinExistence type="predicted"/>
<feature type="signal peptide" evidence="2">
    <location>
        <begin position="1"/>
        <end position="31"/>
    </location>
</feature>
<keyword evidence="2" id="KW-0732">Signal</keyword>
<dbReference type="PROSITE" id="PS51257">
    <property type="entry name" value="PROKAR_LIPOPROTEIN"/>
    <property type="match status" value="1"/>
</dbReference>
<accession>A0ABV7VD46</accession>
<comment type="caution">
    <text evidence="3">The sequence shown here is derived from an EMBL/GenBank/DDBJ whole genome shotgun (WGS) entry which is preliminary data.</text>
</comment>
<evidence type="ECO:0000256" key="2">
    <source>
        <dbReference type="SAM" id="SignalP"/>
    </source>
</evidence>
<dbReference type="RefSeq" id="WP_379720384.1">
    <property type="nucleotide sequence ID" value="NZ_JBHRYJ010000001.1"/>
</dbReference>
<feature type="region of interest" description="Disordered" evidence="1">
    <location>
        <begin position="64"/>
        <end position="119"/>
    </location>
</feature>
<gene>
    <name evidence="3" type="ORF">ACFOOQ_00920</name>
</gene>
<dbReference type="Proteomes" id="UP001595711">
    <property type="component" value="Unassembled WGS sequence"/>
</dbReference>
<evidence type="ECO:0000313" key="4">
    <source>
        <dbReference type="Proteomes" id="UP001595711"/>
    </source>
</evidence>